<dbReference type="AlphaFoldDB" id="A0A0U3MUH5"/>
<reference evidence="1 2" key="1">
    <citation type="submission" date="2015-12" db="EMBL/GenBank/DDBJ databases">
        <title>Complete genome of Roseateles depolymerans KCTC 42856.</title>
        <authorList>
            <person name="Kim K.M."/>
        </authorList>
    </citation>
    <scope>NUCLEOTIDE SEQUENCE [LARGE SCALE GENOMIC DNA]</scope>
    <source>
        <strain evidence="1 2">KCTC 42856</strain>
    </source>
</reference>
<evidence type="ECO:0000313" key="2">
    <source>
        <dbReference type="Proteomes" id="UP000060699"/>
    </source>
</evidence>
<dbReference type="RefSeq" id="WP_257720736.1">
    <property type="nucleotide sequence ID" value="NZ_CP013729.1"/>
</dbReference>
<gene>
    <name evidence="1" type="ORF">RD2015_2203</name>
</gene>
<dbReference type="KEGG" id="rdp:RD2015_2203"/>
<protein>
    <submittedName>
        <fullName evidence="1">Uncharacterized protein</fullName>
    </submittedName>
</protein>
<organism evidence="1 2">
    <name type="scientific">Roseateles depolymerans</name>
    <dbReference type="NCBI Taxonomy" id="76731"/>
    <lineage>
        <taxon>Bacteria</taxon>
        <taxon>Pseudomonadati</taxon>
        <taxon>Pseudomonadota</taxon>
        <taxon>Betaproteobacteria</taxon>
        <taxon>Burkholderiales</taxon>
        <taxon>Sphaerotilaceae</taxon>
        <taxon>Roseateles</taxon>
    </lineage>
</organism>
<dbReference type="STRING" id="76731.RD2015_2203"/>
<name>A0A0U3MUH5_9BURK</name>
<accession>A0A0U3MUH5</accession>
<dbReference type="Proteomes" id="UP000060699">
    <property type="component" value="Chromosome"/>
</dbReference>
<sequence length="44" mass="5166">MKREPNRAEHDWAADKLLLLWELVARRLAADGQPELAAKLRAWR</sequence>
<keyword evidence="2" id="KW-1185">Reference proteome</keyword>
<dbReference type="EMBL" id="CP013729">
    <property type="protein sequence ID" value="ALV06675.1"/>
    <property type="molecule type" value="Genomic_DNA"/>
</dbReference>
<evidence type="ECO:0000313" key="1">
    <source>
        <dbReference type="EMBL" id="ALV06675.1"/>
    </source>
</evidence>
<proteinExistence type="predicted"/>